<dbReference type="SMART" id="SM00245">
    <property type="entry name" value="TSPc"/>
    <property type="match status" value="1"/>
</dbReference>
<dbReference type="Proteomes" id="UP001327027">
    <property type="component" value="Unassembled WGS sequence"/>
</dbReference>
<name>A0ABU5ZU69_9FLAO</name>
<gene>
    <name evidence="2" type="ORF">U6A24_09200</name>
</gene>
<dbReference type="CDD" id="cd06567">
    <property type="entry name" value="Peptidase_S41"/>
    <property type="match status" value="1"/>
</dbReference>
<evidence type="ECO:0000313" key="3">
    <source>
        <dbReference type="Proteomes" id="UP001327027"/>
    </source>
</evidence>
<dbReference type="InterPro" id="IPR029045">
    <property type="entry name" value="ClpP/crotonase-like_dom_sf"/>
</dbReference>
<proteinExistence type="predicted"/>
<accession>A0ABU5ZU69</accession>
<dbReference type="Pfam" id="PF03572">
    <property type="entry name" value="Peptidase_S41"/>
    <property type="match status" value="1"/>
</dbReference>
<dbReference type="InterPro" id="IPR005151">
    <property type="entry name" value="Tail-specific_protease"/>
</dbReference>
<dbReference type="RefSeq" id="WP_324179667.1">
    <property type="nucleotide sequence ID" value="NZ_BAABAW010000007.1"/>
</dbReference>
<dbReference type="EMBL" id="JAYKLX010000004">
    <property type="protein sequence ID" value="MEB3345635.1"/>
    <property type="molecule type" value="Genomic_DNA"/>
</dbReference>
<reference evidence="2 3" key="1">
    <citation type="journal article" date="2013" name="Int. J. Syst. Evol. Microbiol.">
        <title>Aquimarina gracilis sp. nov., isolated from the gut microflora of a mussel, Mytilus coruscus, and emended description of Aquimarina spongiae.</title>
        <authorList>
            <person name="Park S.C."/>
            <person name="Choe H.N."/>
            <person name="Baik K.S."/>
            <person name="Seong C.N."/>
        </authorList>
    </citation>
    <scope>NUCLEOTIDE SEQUENCE [LARGE SCALE GENOMIC DNA]</scope>
    <source>
        <strain evidence="2 3">PSC32</strain>
    </source>
</reference>
<dbReference type="PANTHER" id="PTHR32060">
    <property type="entry name" value="TAIL-SPECIFIC PROTEASE"/>
    <property type="match status" value="1"/>
</dbReference>
<comment type="caution">
    <text evidence="2">The sequence shown here is derived from an EMBL/GenBank/DDBJ whole genome shotgun (WGS) entry which is preliminary data.</text>
</comment>
<dbReference type="SUPFAM" id="SSF52096">
    <property type="entry name" value="ClpP/crotonase"/>
    <property type="match status" value="1"/>
</dbReference>
<dbReference type="Gene3D" id="3.90.226.10">
    <property type="entry name" value="2-enoyl-CoA Hydratase, Chain A, domain 1"/>
    <property type="match status" value="1"/>
</dbReference>
<evidence type="ECO:0000259" key="1">
    <source>
        <dbReference type="SMART" id="SM00245"/>
    </source>
</evidence>
<evidence type="ECO:0000313" key="2">
    <source>
        <dbReference type="EMBL" id="MEB3345635.1"/>
    </source>
</evidence>
<keyword evidence="3" id="KW-1185">Reference proteome</keyword>
<protein>
    <submittedName>
        <fullName evidence="2">S41 family peptidase</fullName>
    </submittedName>
</protein>
<feature type="domain" description="Tail specific protease" evidence="1">
    <location>
        <begin position="419"/>
        <end position="619"/>
    </location>
</feature>
<dbReference type="PANTHER" id="PTHR32060:SF22">
    <property type="entry name" value="CARBOXYL-TERMINAL-PROCESSING PEPTIDASE 3, CHLOROPLASTIC"/>
    <property type="match status" value="1"/>
</dbReference>
<organism evidence="2 3">
    <name type="scientific">Aquimarina gracilis</name>
    <dbReference type="NCBI Taxonomy" id="874422"/>
    <lineage>
        <taxon>Bacteria</taxon>
        <taxon>Pseudomonadati</taxon>
        <taxon>Bacteroidota</taxon>
        <taxon>Flavobacteriia</taxon>
        <taxon>Flavobacteriales</taxon>
        <taxon>Flavobacteriaceae</taxon>
        <taxon>Aquimarina</taxon>
    </lineage>
</organism>
<sequence>MNQLVFLVLIFCLVTIDIFGQWSITTRERKLINKHNLLEGFSEEDYRKGYVFFGPTQSPKEDVIDRGISILNDTPQVFNISGREIKGWVRDFETPVRLSKHSSFVYTNLFVSNIKSYSLHLQDTDGNWYNHIVKVKHQKYQVPLEISISKFRNIEGIEDQEQEQEDSLDISRIVIAKEQIKKEDPFKFVVAQLSFYDHEISEIPAKGFFFHELTKDSVNHQISYSVEDFGNSYPLLDFTIFRNFSSNSFWFKPNNYSDDKALKGQVLSLLSTIINKYPFYQEHNIDKEFIHNELNEILKSKRSFDSKLNSISELVNLLSDGHFYLQQHKTKRKSGPVFAKEIGGQIQVVSVFNNELHDKIPLGSIITKVDGVNVDSYLKNLNIRLYGKEEDKRMQLVSKMLYKTSQDSTTLTFKNAGKEKSITYRYDKKLRVSKNFRPIHAQFREYDDWSYFRLNSFRVGDWIRFFNNKPKLEKSDGIIFDLRGNPGGAEVEAFRILSCFLKKPIAATHNTYEFNSSKTISASNVILPNKYLDLSNLKIVILVDKKTACASEIFTSLLKQYSNTTIIGAEKTSGAYASGDYFHLPFNLVLKNNILNKFYAPGSDSAIEYNGIEPDIYVPIFTYKDLFPYEDKVLNTALKFQKHL</sequence>